<dbReference type="InterPro" id="IPR004360">
    <property type="entry name" value="Glyas_Fos-R_dOase_dom"/>
</dbReference>
<evidence type="ECO:0000256" key="1">
    <source>
        <dbReference type="ARBA" id="ARBA00022723"/>
    </source>
</evidence>
<dbReference type="InterPro" id="IPR029068">
    <property type="entry name" value="Glyas_Bleomycin-R_OHBP_Dase"/>
</dbReference>
<sequence>MSKSALPGFTRVDHVALTVPDLDKAVEFYTETFGATELFRLGPFDAAELPRMPDGRDWTEAHVNVPGARVFLAMLQLGPTLKLELFRYELPKDARTTPPRNCDLGGHHIAFQVENLEAAVAYLRARELRVMAGPIVIPVGPAAGMRTQYVLDPWGNQLELVELPKR</sequence>
<dbReference type="Gene3D" id="3.10.180.10">
    <property type="entry name" value="2,3-Dihydroxybiphenyl 1,2-Dioxygenase, domain 1"/>
    <property type="match status" value="1"/>
</dbReference>
<evidence type="ECO:0000313" key="3">
    <source>
        <dbReference type="EMBL" id="MDY7227903.1"/>
    </source>
</evidence>
<dbReference type="PROSITE" id="PS51819">
    <property type="entry name" value="VOC"/>
    <property type="match status" value="1"/>
</dbReference>
<name>A0ABU5H359_9BACT</name>
<organism evidence="3 4">
    <name type="scientific">Hyalangium rubrum</name>
    <dbReference type="NCBI Taxonomy" id="3103134"/>
    <lineage>
        <taxon>Bacteria</taxon>
        <taxon>Pseudomonadati</taxon>
        <taxon>Myxococcota</taxon>
        <taxon>Myxococcia</taxon>
        <taxon>Myxococcales</taxon>
        <taxon>Cystobacterineae</taxon>
        <taxon>Archangiaceae</taxon>
        <taxon>Hyalangium</taxon>
    </lineage>
</organism>
<dbReference type="InterPro" id="IPR037523">
    <property type="entry name" value="VOC_core"/>
</dbReference>
<dbReference type="Pfam" id="PF00903">
    <property type="entry name" value="Glyoxalase"/>
    <property type="match status" value="1"/>
</dbReference>
<reference evidence="3 4" key="1">
    <citation type="submission" date="2023-12" db="EMBL/GenBank/DDBJ databases">
        <title>the genome sequence of Hyalangium sp. s54d21.</title>
        <authorList>
            <person name="Zhang X."/>
        </authorList>
    </citation>
    <scope>NUCLEOTIDE SEQUENCE [LARGE SCALE GENOMIC DNA]</scope>
    <source>
        <strain evidence="4">s54d21</strain>
    </source>
</reference>
<evidence type="ECO:0000259" key="2">
    <source>
        <dbReference type="PROSITE" id="PS51819"/>
    </source>
</evidence>
<protein>
    <submittedName>
        <fullName evidence="3">VOC family protein</fullName>
    </submittedName>
</protein>
<accession>A0ABU5H359</accession>
<comment type="caution">
    <text evidence="3">The sequence shown here is derived from an EMBL/GenBank/DDBJ whole genome shotgun (WGS) entry which is preliminary data.</text>
</comment>
<feature type="domain" description="VOC" evidence="2">
    <location>
        <begin position="11"/>
        <end position="163"/>
    </location>
</feature>
<keyword evidence="1" id="KW-0479">Metal-binding</keyword>
<dbReference type="RefSeq" id="WP_321546632.1">
    <property type="nucleotide sequence ID" value="NZ_JAXIVS010000005.1"/>
</dbReference>
<dbReference type="PANTHER" id="PTHR43048">
    <property type="entry name" value="METHYLMALONYL-COA EPIMERASE"/>
    <property type="match status" value="1"/>
</dbReference>
<proteinExistence type="predicted"/>
<evidence type="ECO:0000313" key="4">
    <source>
        <dbReference type="Proteomes" id="UP001291309"/>
    </source>
</evidence>
<gene>
    <name evidence="3" type="ORF">SYV04_15915</name>
</gene>
<dbReference type="SUPFAM" id="SSF54593">
    <property type="entry name" value="Glyoxalase/Bleomycin resistance protein/Dihydroxybiphenyl dioxygenase"/>
    <property type="match status" value="1"/>
</dbReference>
<dbReference type="PANTHER" id="PTHR43048:SF6">
    <property type="entry name" value="BLR8189 PROTEIN"/>
    <property type="match status" value="1"/>
</dbReference>
<dbReference type="InterPro" id="IPR051785">
    <property type="entry name" value="MMCE/EMCE_epimerase"/>
</dbReference>
<keyword evidence="4" id="KW-1185">Reference proteome</keyword>
<dbReference type="Proteomes" id="UP001291309">
    <property type="component" value="Unassembled WGS sequence"/>
</dbReference>
<dbReference type="EMBL" id="JAXIVS010000005">
    <property type="protein sequence ID" value="MDY7227903.1"/>
    <property type="molecule type" value="Genomic_DNA"/>
</dbReference>